<dbReference type="OrthoDB" id="6107927at2759"/>
<keyword evidence="4" id="KW-0472">Membrane</keyword>
<feature type="compositionally biased region" description="Polar residues" evidence="3">
    <location>
        <begin position="532"/>
        <end position="547"/>
    </location>
</feature>
<dbReference type="GO" id="GO:0016020">
    <property type="term" value="C:membrane"/>
    <property type="evidence" value="ECO:0007669"/>
    <property type="project" value="InterPro"/>
</dbReference>
<evidence type="ECO:0000256" key="5">
    <source>
        <dbReference type="SAM" id="SignalP"/>
    </source>
</evidence>
<feature type="chain" id="PRO_5012498823" evidence="5">
    <location>
        <begin position="24"/>
        <end position="692"/>
    </location>
</feature>
<dbReference type="PANTHER" id="PTHR23282:SF101">
    <property type="entry name" value="MAM DOMAIN-CONTAINING PROTEIN"/>
    <property type="match status" value="1"/>
</dbReference>
<keyword evidence="4" id="KW-0812">Transmembrane</keyword>
<dbReference type="Pfam" id="PF00084">
    <property type="entry name" value="Sushi"/>
    <property type="match status" value="2"/>
</dbReference>
<dbReference type="SMART" id="SM00137">
    <property type="entry name" value="MAM"/>
    <property type="match status" value="1"/>
</dbReference>
<feature type="compositionally biased region" description="Polar residues" evidence="3">
    <location>
        <begin position="442"/>
        <end position="460"/>
    </location>
</feature>
<evidence type="ECO:0000259" key="6">
    <source>
        <dbReference type="PROSITE" id="PS50060"/>
    </source>
</evidence>
<keyword evidence="8" id="KW-0675">Receptor</keyword>
<dbReference type="InterPro" id="IPR051560">
    <property type="entry name" value="MAM_domain-containing"/>
</dbReference>
<dbReference type="SUPFAM" id="SSF57535">
    <property type="entry name" value="Complement control module/SCR domain"/>
    <property type="match status" value="1"/>
</dbReference>
<evidence type="ECO:0000256" key="2">
    <source>
        <dbReference type="PROSITE-ProRule" id="PRU00302"/>
    </source>
</evidence>
<keyword evidence="1" id="KW-1015">Disulfide bond</keyword>
<dbReference type="Gene3D" id="2.10.70.10">
    <property type="entry name" value="Complement Module, domain 1"/>
    <property type="match status" value="1"/>
</dbReference>
<dbReference type="Gene3D" id="2.60.120.200">
    <property type="match status" value="1"/>
</dbReference>
<accession>A0A1L2DC21</accession>
<dbReference type="SMR" id="A0A1L2DC21"/>
<feature type="compositionally biased region" description="Low complexity" evidence="3">
    <location>
        <begin position="328"/>
        <end position="385"/>
    </location>
</feature>
<sequence length="692" mass="73845">MATKYSLLLLLLILIIAVHLSSGRRKKKQRCPKILRDNLVVRIRSAGWIAKLKCRRHFTMVEGDPNLTCVRNVWRGRIPKCITSGCESLAEVANGEKVFLYDDAMARFSCFPGYSLEGSPALSCDGINWNDTAPVCVGQQAEELSCDFEDTAMCGWTNDPKSDFQWTRSSGSAFQVGTAPRMDHTLDSSEGHFMYIDSSVRREESQKARLYSPVFSTDLASDGTACFSFYYHMYGHTTGSMNVYVKPEGRSVEHQAPMFQVNGFNSNQWYHEVFNINAMSENFQIVMEVVHSSGAMADVAVDDVRLARGDECFHLRQQVESRDDDTRTTTTTTTNTTTTTTTTTPATITTPTTTTPTTTTSTPPTTTNTPSIPTTLPTTTTASFPNTTIVTPTILTLPPTTANSTIAKVSPTEATSPATEPPTTTAKTTTLSTAGTEATVTPSGTPVTAGAPNTTLSSSRVTESVTNQTTEAPLHVTTFPAVVSKVSSTTVSPTTIETTTIETTTKAPTTLPPSSTTAVVITTPERVEVTTAPANDSEAMTSSSGTAATPGVEESSEPIPSSTTPTQPATKPPTTTPAASTTSPSPAPPSSTQKTSPSSNASLALSPATVASVSSDATDSSFSTATISLISFLVVAIVVAVAVAISIYVWRVRRQEKLPEDSEIRFLARDEVQMDGNIFSLGSTRPPRSTVA</sequence>
<dbReference type="InterPro" id="IPR035976">
    <property type="entry name" value="Sushi/SCR/CCP_sf"/>
</dbReference>
<keyword evidence="5" id="KW-0732">Signal</keyword>
<feature type="compositionally biased region" description="Basic and acidic residues" evidence="3">
    <location>
        <begin position="318"/>
        <end position="327"/>
    </location>
</feature>
<feature type="region of interest" description="Disordered" evidence="3">
    <location>
        <begin position="531"/>
        <end position="602"/>
    </location>
</feature>
<organism evidence="8">
    <name type="scientific">Penaeus japonicus</name>
    <name type="common">Kuruma prawn</name>
    <name type="synonym">Marsupenaeus japonicus</name>
    <dbReference type="NCBI Taxonomy" id="27405"/>
    <lineage>
        <taxon>Eukaryota</taxon>
        <taxon>Metazoa</taxon>
        <taxon>Ecdysozoa</taxon>
        <taxon>Arthropoda</taxon>
        <taxon>Crustacea</taxon>
        <taxon>Multicrustacea</taxon>
        <taxon>Malacostraca</taxon>
        <taxon>Eumalacostraca</taxon>
        <taxon>Eucarida</taxon>
        <taxon>Decapoda</taxon>
        <taxon>Dendrobranchiata</taxon>
        <taxon>Penaeoidea</taxon>
        <taxon>Penaeidae</taxon>
        <taxon>Penaeus</taxon>
    </lineage>
</organism>
<dbReference type="CDD" id="cd06263">
    <property type="entry name" value="MAM"/>
    <property type="match status" value="1"/>
</dbReference>
<evidence type="ECO:0000256" key="3">
    <source>
        <dbReference type="SAM" id="MobiDB-lite"/>
    </source>
</evidence>
<keyword evidence="2" id="KW-0768">Sushi</keyword>
<feature type="compositionally biased region" description="Low complexity" evidence="3">
    <location>
        <begin position="560"/>
        <end position="569"/>
    </location>
</feature>
<feature type="transmembrane region" description="Helical" evidence="4">
    <location>
        <begin position="629"/>
        <end position="650"/>
    </location>
</feature>
<feature type="compositionally biased region" description="Low complexity" evidence="3">
    <location>
        <begin position="410"/>
        <end position="441"/>
    </location>
</feature>
<feature type="domain" description="MAM" evidence="6">
    <location>
        <begin position="144"/>
        <end position="314"/>
    </location>
</feature>
<name>A0A1L2DC21_PENJP</name>
<evidence type="ECO:0000256" key="4">
    <source>
        <dbReference type="SAM" id="Phobius"/>
    </source>
</evidence>
<feature type="compositionally biased region" description="Low complexity" evidence="3">
    <location>
        <begin position="576"/>
        <end position="602"/>
    </location>
</feature>
<feature type="region of interest" description="Disordered" evidence="3">
    <location>
        <begin position="318"/>
        <end position="385"/>
    </location>
</feature>
<dbReference type="SUPFAM" id="SSF49899">
    <property type="entry name" value="Concanavalin A-like lectins/glucanases"/>
    <property type="match status" value="1"/>
</dbReference>
<dbReference type="EMBL" id="KU213605">
    <property type="protein sequence ID" value="ANA91273.1"/>
    <property type="molecule type" value="mRNA"/>
</dbReference>
<dbReference type="CDD" id="cd00033">
    <property type="entry name" value="CCP"/>
    <property type="match status" value="1"/>
</dbReference>
<dbReference type="InterPro" id="IPR000436">
    <property type="entry name" value="Sushi_SCR_CCP_dom"/>
</dbReference>
<dbReference type="AlphaFoldDB" id="A0A1L2DC21"/>
<evidence type="ECO:0000313" key="8">
    <source>
        <dbReference type="EMBL" id="ANA91273.1"/>
    </source>
</evidence>
<dbReference type="Pfam" id="PF00629">
    <property type="entry name" value="MAM"/>
    <property type="match status" value="1"/>
</dbReference>
<protein>
    <submittedName>
        <fullName evidence="8">Scavenger receptor C</fullName>
    </submittedName>
</protein>
<keyword evidence="4" id="KW-1133">Transmembrane helix</keyword>
<dbReference type="PROSITE" id="PS50923">
    <property type="entry name" value="SUSHI"/>
    <property type="match status" value="1"/>
</dbReference>
<feature type="domain" description="Sushi" evidence="7">
    <location>
        <begin position="84"/>
        <end position="138"/>
    </location>
</feature>
<dbReference type="SMART" id="SM00032">
    <property type="entry name" value="CCP"/>
    <property type="match status" value="2"/>
</dbReference>
<dbReference type="PANTHER" id="PTHR23282">
    <property type="entry name" value="APICAL ENDOSOMAL GLYCOPROTEIN PRECURSOR"/>
    <property type="match status" value="1"/>
</dbReference>
<evidence type="ECO:0000259" key="7">
    <source>
        <dbReference type="PROSITE" id="PS50923"/>
    </source>
</evidence>
<evidence type="ECO:0000256" key="1">
    <source>
        <dbReference type="ARBA" id="ARBA00023157"/>
    </source>
</evidence>
<dbReference type="PRINTS" id="PR01217">
    <property type="entry name" value="PRICHEXTENSN"/>
</dbReference>
<dbReference type="PROSITE" id="PS50060">
    <property type="entry name" value="MAM_2"/>
    <property type="match status" value="1"/>
</dbReference>
<dbReference type="InterPro" id="IPR000998">
    <property type="entry name" value="MAM_dom"/>
</dbReference>
<comment type="caution">
    <text evidence="2">Lacks conserved residue(s) required for the propagation of feature annotation.</text>
</comment>
<feature type="region of interest" description="Disordered" evidence="3">
    <location>
        <begin position="409"/>
        <end position="460"/>
    </location>
</feature>
<feature type="signal peptide" evidence="5">
    <location>
        <begin position="1"/>
        <end position="23"/>
    </location>
</feature>
<reference evidence="8" key="1">
    <citation type="submission" date="2015-11" db="EMBL/GenBank/DDBJ databases">
        <title>Scavenger receptor C functions in endocytosis of white spot syndrome virus by interaction with beta-arrestin in shrimp.</title>
        <authorList>
            <person name="Wang J."/>
            <person name="Zhao X."/>
        </authorList>
    </citation>
    <scope>NUCLEOTIDE SEQUENCE</scope>
</reference>
<dbReference type="InterPro" id="IPR013320">
    <property type="entry name" value="ConA-like_dom_sf"/>
</dbReference>
<proteinExistence type="evidence at transcript level"/>